<dbReference type="EMBL" id="UYJE01006471">
    <property type="protein sequence ID" value="VDI46251.1"/>
    <property type="molecule type" value="Genomic_DNA"/>
</dbReference>
<evidence type="ECO:0000313" key="1">
    <source>
        <dbReference type="EMBL" id="VDI46251.1"/>
    </source>
</evidence>
<organism evidence="1 2">
    <name type="scientific">Mytilus galloprovincialis</name>
    <name type="common">Mediterranean mussel</name>
    <dbReference type="NCBI Taxonomy" id="29158"/>
    <lineage>
        <taxon>Eukaryota</taxon>
        <taxon>Metazoa</taxon>
        <taxon>Spiralia</taxon>
        <taxon>Lophotrochozoa</taxon>
        <taxon>Mollusca</taxon>
        <taxon>Bivalvia</taxon>
        <taxon>Autobranchia</taxon>
        <taxon>Pteriomorphia</taxon>
        <taxon>Mytilida</taxon>
        <taxon>Mytiloidea</taxon>
        <taxon>Mytilidae</taxon>
        <taxon>Mytilinae</taxon>
        <taxon>Mytilus</taxon>
    </lineage>
</organism>
<proteinExistence type="predicted"/>
<dbReference type="AlphaFoldDB" id="A0A8B6F884"/>
<keyword evidence="2" id="KW-1185">Reference proteome</keyword>
<dbReference type="Proteomes" id="UP000596742">
    <property type="component" value="Unassembled WGS sequence"/>
</dbReference>
<dbReference type="InterPro" id="IPR052787">
    <property type="entry name" value="MAVS"/>
</dbReference>
<evidence type="ECO:0008006" key="3">
    <source>
        <dbReference type="Google" id="ProtNLM"/>
    </source>
</evidence>
<dbReference type="InterPro" id="IPR011010">
    <property type="entry name" value="DNA_brk_join_enz"/>
</dbReference>
<dbReference type="PANTHER" id="PTHR21446:SF12">
    <property type="entry name" value="POTASSIUM CHANNEL TETRAMERIZATION DOMAIN CONTAINING 1"/>
    <property type="match status" value="1"/>
</dbReference>
<name>A0A8B6F884_MYTGA</name>
<reference evidence="1" key="1">
    <citation type="submission" date="2018-11" db="EMBL/GenBank/DDBJ databases">
        <authorList>
            <person name="Alioto T."/>
            <person name="Alioto T."/>
        </authorList>
    </citation>
    <scope>NUCLEOTIDE SEQUENCE</scope>
</reference>
<dbReference type="GO" id="GO:0003677">
    <property type="term" value="F:DNA binding"/>
    <property type="evidence" value="ECO:0007669"/>
    <property type="project" value="InterPro"/>
</dbReference>
<sequence length="168" mass="19280">MPGNSGSEYCPVSSFEKYVNKLNPECDKLWQRPKDQFLEEDPSWYYNIPVGEKTLGNFMSYLSKKCNLSEIYTNHSITATGPTVLAKNSYCNAQIMAVTGHKSVASLSLYQRVDNDDKIRVKNFKLVHWIQEVGVFNGFLNSLINHLMTGGVSIPKKKKRFHWRQKII</sequence>
<protein>
    <recommendedName>
        <fullName evidence="3">DUF3504 domain-containing protein</fullName>
    </recommendedName>
</protein>
<dbReference type="OrthoDB" id="6084584at2759"/>
<evidence type="ECO:0000313" key="2">
    <source>
        <dbReference type="Proteomes" id="UP000596742"/>
    </source>
</evidence>
<dbReference type="SUPFAM" id="SSF56349">
    <property type="entry name" value="DNA breaking-rejoining enzymes"/>
    <property type="match status" value="1"/>
</dbReference>
<comment type="caution">
    <text evidence="1">The sequence shown here is derived from an EMBL/GenBank/DDBJ whole genome shotgun (WGS) entry which is preliminary data.</text>
</comment>
<gene>
    <name evidence="1" type="ORF">MGAL_10B093953</name>
</gene>
<accession>A0A8B6F884</accession>
<dbReference type="PANTHER" id="PTHR21446">
    <property type="entry name" value="DUF3504 DOMAIN-CONTAINING PROTEIN"/>
    <property type="match status" value="1"/>
</dbReference>